<evidence type="ECO:0000256" key="1">
    <source>
        <dbReference type="ARBA" id="ARBA00000077"/>
    </source>
</evidence>
<proteinExistence type="inferred from homology"/>
<dbReference type="Pfam" id="PF00075">
    <property type="entry name" value="RNase_H"/>
    <property type="match status" value="1"/>
</dbReference>
<evidence type="ECO:0000256" key="7">
    <source>
        <dbReference type="ARBA" id="ARBA00016227"/>
    </source>
</evidence>
<evidence type="ECO:0000256" key="3">
    <source>
        <dbReference type="ARBA" id="ARBA00004065"/>
    </source>
</evidence>
<evidence type="ECO:0000256" key="9">
    <source>
        <dbReference type="ARBA" id="ARBA00022723"/>
    </source>
</evidence>
<sequence length="142" mass="16191">MKHIKIYTDGSSLGNPGFGGYCAILKYKDEEKIISEAFKDVTNNQMELLAVIEALKTIKEPCNVEIYSDSTYVVKAVNEWLTGWVKKNFKNVKNIDLWKQYLEVSKSHTIQANWVKAHNGHPENERCDTIARDVATKLKEGL</sequence>
<evidence type="ECO:0000259" key="13">
    <source>
        <dbReference type="PROSITE" id="PS50879"/>
    </source>
</evidence>
<dbReference type="Gene3D" id="3.30.420.10">
    <property type="entry name" value="Ribonuclease H-like superfamily/Ribonuclease H"/>
    <property type="match status" value="1"/>
</dbReference>
<evidence type="ECO:0000256" key="11">
    <source>
        <dbReference type="ARBA" id="ARBA00022801"/>
    </source>
</evidence>
<evidence type="ECO:0000256" key="12">
    <source>
        <dbReference type="ARBA" id="ARBA00022842"/>
    </source>
</evidence>
<organism evidence="14">
    <name type="scientific">uncultured Campylobacterales bacterium</name>
    <dbReference type="NCBI Taxonomy" id="352960"/>
    <lineage>
        <taxon>Bacteria</taxon>
        <taxon>Pseudomonadati</taxon>
        <taxon>Campylobacterota</taxon>
        <taxon>Epsilonproteobacteria</taxon>
        <taxon>Campylobacterales</taxon>
        <taxon>environmental samples</taxon>
    </lineage>
</organism>
<feature type="domain" description="RNase H type-1" evidence="13">
    <location>
        <begin position="1"/>
        <end position="136"/>
    </location>
</feature>
<evidence type="ECO:0000256" key="2">
    <source>
        <dbReference type="ARBA" id="ARBA00001946"/>
    </source>
</evidence>
<comment type="cofactor">
    <cofactor evidence="2">
        <name>Mg(2+)</name>
        <dbReference type="ChEBI" id="CHEBI:18420"/>
    </cofactor>
</comment>
<evidence type="ECO:0000256" key="5">
    <source>
        <dbReference type="ARBA" id="ARBA00011245"/>
    </source>
</evidence>
<dbReference type="SUPFAM" id="SSF53098">
    <property type="entry name" value="Ribonuclease H-like"/>
    <property type="match status" value="1"/>
</dbReference>
<comment type="similarity">
    <text evidence="4">Belongs to the RNase H family.</text>
</comment>
<dbReference type="InterPro" id="IPR012337">
    <property type="entry name" value="RNaseH-like_sf"/>
</dbReference>
<keyword evidence="10" id="KW-0255">Endonuclease</keyword>
<dbReference type="InterPro" id="IPR022892">
    <property type="entry name" value="RNaseHI"/>
</dbReference>
<dbReference type="FunFam" id="3.30.420.10:FF:000089">
    <property type="entry name" value="Ribonuclease H"/>
    <property type="match status" value="1"/>
</dbReference>
<dbReference type="GO" id="GO:0003676">
    <property type="term" value="F:nucleic acid binding"/>
    <property type="evidence" value="ECO:0007669"/>
    <property type="project" value="InterPro"/>
</dbReference>
<evidence type="ECO:0000313" key="14">
    <source>
        <dbReference type="EMBL" id="CAA6802956.1"/>
    </source>
</evidence>
<dbReference type="GO" id="GO:0046872">
    <property type="term" value="F:metal ion binding"/>
    <property type="evidence" value="ECO:0007669"/>
    <property type="project" value="UniProtKB-KW"/>
</dbReference>
<evidence type="ECO:0000256" key="4">
    <source>
        <dbReference type="ARBA" id="ARBA00005300"/>
    </source>
</evidence>
<reference evidence="14" key="1">
    <citation type="submission" date="2020-01" db="EMBL/GenBank/DDBJ databases">
        <authorList>
            <person name="Meier V. D."/>
            <person name="Meier V D."/>
        </authorList>
    </citation>
    <scope>NUCLEOTIDE SEQUENCE</scope>
    <source>
        <strain evidence="14">HLG_WM_MAG_12</strain>
    </source>
</reference>
<dbReference type="InterPro" id="IPR050092">
    <property type="entry name" value="RNase_H"/>
</dbReference>
<dbReference type="PANTHER" id="PTHR10642">
    <property type="entry name" value="RIBONUCLEASE H1"/>
    <property type="match status" value="1"/>
</dbReference>
<dbReference type="NCBIfam" id="NF001236">
    <property type="entry name" value="PRK00203.1"/>
    <property type="match status" value="1"/>
</dbReference>
<evidence type="ECO:0000256" key="10">
    <source>
        <dbReference type="ARBA" id="ARBA00022759"/>
    </source>
</evidence>
<evidence type="ECO:0000256" key="8">
    <source>
        <dbReference type="ARBA" id="ARBA00022722"/>
    </source>
</evidence>
<dbReference type="EC" id="3.1.26.4" evidence="6"/>
<comment type="subunit">
    <text evidence="5">Monomer.</text>
</comment>
<dbReference type="InterPro" id="IPR002156">
    <property type="entry name" value="RNaseH_domain"/>
</dbReference>
<keyword evidence="8" id="KW-0540">Nuclease</keyword>
<name>A0A6S6S9Q9_9BACT</name>
<gene>
    <name evidence="14" type="ORF">HELGO_WM2607</name>
</gene>
<comment type="catalytic activity">
    <reaction evidence="1">
        <text>Endonucleolytic cleavage to 5'-phosphomonoester.</text>
        <dbReference type="EC" id="3.1.26.4"/>
    </reaction>
</comment>
<dbReference type="InterPro" id="IPR036397">
    <property type="entry name" value="RNaseH_sf"/>
</dbReference>
<evidence type="ECO:0000256" key="6">
    <source>
        <dbReference type="ARBA" id="ARBA00012180"/>
    </source>
</evidence>
<comment type="function">
    <text evidence="3">Endonuclease that specifically degrades the RNA of RNA-DNA hybrids.</text>
</comment>
<dbReference type="AlphaFoldDB" id="A0A6S6S9Q9"/>
<dbReference type="PROSITE" id="PS50879">
    <property type="entry name" value="RNASE_H_1"/>
    <property type="match status" value="1"/>
</dbReference>
<accession>A0A6S6S9Q9</accession>
<protein>
    <recommendedName>
        <fullName evidence="7">Ribonuclease HI</fullName>
        <ecNumber evidence="6">3.1.26.4</ecNumber>
    </recommendedName>
</protein>
<keyword evidence="9" id="KW-0479">Metal-binding</keyword>
<dbReference type="GO" id="GO:0004523">
    <property type="term" value="F:RNA-DNA hybrid ribonuclease activity"/>
    <property type="evidence" value="ECO:0007669"/>
    <property type="project" value="UniProtKB-EC"/>
</dbReference>
<dbReference type="CDD" id="cd09278">
    <property type="entry name" value="RNase_HI_prokaryote_like"/>
    <property type="match status" value="1"/>
</dbReference>
<dbReference type="GO" id="GO:0043137">
    <property type="term" value="P:DNA replication, removal of RNA primer"/>
    <property type="evidence" value="ECO:0007669"/>
    <property type="project" value="TreeGrafter"/>
</dbReference>
<dbReference type="EMBL" id="CACVAW010000010">
    <property type="protein sequence ID" value="CAA6802956.1"/>
    <property type="molecule type" value="Genomic_DNA"/>
</dbReference>
<dbReference type="PANTHER" id="PTHR10642:SF26">
    <property type="entry name" value="RIBONUCLEASE H1"/>
    <property type="match status" value="1"/>
</dbReference>
<keyword evidence="12" id="KW-0460">Magnesium</keyword>
<keyword evidence="11 14" id="KW-0378">Hydrolase</keyword>